<keyword evidence="3" id="KW-1185">Reference proteome</keyword>
<dbReference type="HOGENOM" id="CLU_911410_0_0_11"/>
<dbReference type="InterPro" id="IPR029044">
    <property type="entry name" value="Nucleotide-diphossugar_trans"/>
</dbReference>
<feature type="domain" description="Glycosyltransferase 2-like" evidence="1">
    <location>
        <begin position="6"/>
        <end position="167"/>
    </location>
</feature>
<dbReference type="Pfam" id="PF00535">
    <property type="entry name" value="Glycos_transf_2"/>
    <property type="match status" value="1"/>
</dbReference>
<evidence type="ECO:0000259" key="1">
    <source>
        <dbReference type="Pfam" id="PF00535"/>
    </source>
</evidence>
<dbReference type="EMBL" id="CP000474">
    <property type="protein sequence ID" value="ABM08167.1"/>
    <property type="molecule type" value="Genomic_DNA"/>
</dbReference>
<sequence length="268" mass="29644">MSVRISVVIAARNEELRIGNCISSLLKVLGDDDEIIVINDGSTDGTRAEVLSFSDARVRLLENAESRGRGASRNFGIANAKGRYIAIQDADDVALPGRIEIPLALMESQPDLVAASGQCIAVTKRGVYWRHRKYPLLAGDVADEFRRSTMAVCHTGSLIRRSALDEVGLYDTSLVRAQDLELFKRLAMKGPIRNSPLDVVLYTHDAWLSWNYWRTSRRNHDVIAGRAGLPLPALVGRYLLAMVRRQARKFSTSRTARVAYYAVVGDGS</sequence>
<dbReference type="SUPFAM" id="SSF53448">
    <property type="entry name" value="Nucleotide-diphospho-sugar transferases"/>
    <property type="match status" value="1"/>
</dbReference>
<gene>
    <name evidence="2" type="ordered locus">AAur_3164</name>
</gene>
<dbReference type="KEGG" id="aau:AAur_3164"/>
<reference evidence="2 3" key="1">
    <citation type="journal article" date="2006" name="PLoS Genet.">
        <title>Secrets of soil survival revealed by the genome sequence of Arthrobacter aurescens TC1.</title>
        <authorList>
            <person name="Mongodin E.F."/>
            <person name="Shapir N."/>
            <person name="Daugherty S.C."/>
            <person name="DeBoy R.T."/>
            <person name="Emerson J.B."/>
            <person name="Shvartzbeyn A."/>
            <person name="Radune D."/>
            <person name="Vamathevan J."/>
            <person name="Riggs F."/>
            <person name="Grinberg V."/>
            <person name="Khouri H."/>
            <person name="Wackett L.P."/>
            <person name="Nelson K.E."/>
            <person name="Sadowsky M.J."/>
        </authorList>
    </citation>
    <scope>NUCLEOTIDE SEQUENCE [LARGE SCALE GENOMIC DNA]</scope>
    <source>
        <strain evidence="2 3">TC1</strain>
    </source>
</reference>
<dbReference type="RefSeq" id="WP_011775792.1">
    <property type="nucleotide sequence ID" value="NC_008711.1"/>
</dbReference>
<evidence type="ECO:0000313" key="2">
    <source>
        <dbReference type="EMBL" id="ABM08167.1"/>
    </source>
</evidence>
<dbReference type="Proteomes" id="UP000000637">
    <property type="component" value="Chromosome"/>
</dbReference>
<dbReference type="GO" id="GO:0016757">
    <property type="term" value="F:glycosyltransferase activity"/>
    <property type="evidence" value="ECO:0007669"/>
    <property type="project" value="UniProtKB-KW"/>
</dbReference>
<dbReference type="Gene3D" id="3.90.550.10">
    <property type="entry name" value="Spore Coat Polysaccharide Biosynthesis Protein SpsA, Chain A"/>
    <property type="match status" value="1"/>
</dbReference>
<organism evidence="2 3">
    <name type="scientific">Paenarthrobacter aurescens (strain TC1)</name>
    <dbReference type="NCBI Taxonomy" id="290340"/>
    <lineage>
        <taxon>Bacteria</taxon>
        <taxon>Bacillati</taxon>
        <taxon>Actinomycetota</taxon>
        <taxon>Actinomycetes</taxon>
        <taxon>Micrococcales</taxon>
        <taxon>Micrococcaceae</taxon>
        <taxon>Paenarthrobacter</taxon>
    </lineage>
</organism>
<keyword evidence="2" id="KW-0808">Transferase</keyword>
<proteinExistence type="predicted"/>
<dbReference type="PANTHER" id="PTHR43685">
    <property type="entry name" value="GLYCOSYLTRANSFERASE"/>
    <property type="match status" value="1"/>
</dbReference>
<dbReference type="AlphaFoldDB" id="A1R9F1"/>
<dbReference type="CAZy" id="GT2">
    <property type="family name" value="Glycosyltransferase Family 2"/>
</dbReference>
<dbReference type="EC" id="2.4.1.-" evidence="2"/>
<evidence type="ECO:0000313" key="3">
    <source>
        <dbReference type="Proteomes" id="UP000000637"/>
    </source>
</evidence>
<dbReference type="PANTHER" id="PTHR43685:SF2">
    <property type="entry name" value="GLYCOSYLTRANSFERASE 2-LIKE DOMAIN-CONTAINING PROTEIN"/>
    <property type="match status" value="1"/>
</dbReference>
<dbReference type="OrthoDB" id="3226099at2"/>
<protein>
    <submittedName>
        <fullName evidence="2">Glycosyl transferase, group 2 family protein</fullName>
        <ecNumber evidence="2">2.4.1.-</ecNumber>
    </submittedName>
</protein>
<dbReference type="STRING" id="290340.AAur_3164"/>
<dbReference type="InterPro" id="IPR050834">
    <property type="entry name" value="Glycosyltransf_2"/>
</dbReference>
<accession>A1R9F1</accession>
<name>A1R9F1_PAEAT</name>
<keyword evidence="2" id="KW-0328">Glycosyltransferase</keyword>
<dbReference type="eggNOG" id="COG1215">
    <property type="taxonomic scope" value="Bacteria"/>
</dbReference>
<dbReference type="CDD" id="cd00761">
    <property type="entry name" value="Glyco_tranf_GTA_type"/>
    <property type="match status" value="1"/>
</dbReference>
<dbReference type="InterPro" id="IPR001173">
    <property type="entry name" value="Glyco_trans_2-like"/>
</dbReference>